<evidence type="ECO:0000256" key="1">
    <source>
        <dbReference type="ARBA" id="ARBA00022884"/>
    </source>
</evidence>
<dbReference type="EMBL" id="JADGJQ010000101">
    <property type="protein sequence ID" value="KAJ3170027.1"/>
    <property type="molecule type" value="Genomic_DNA"/>
</dbReference>
<keyword evidence="1 2" id="KW-0694">RNA-binding</keyword>
<dbReference type="Pfam" id="PF00076">
    <property type="entry name" value="RRM_1"/>
    <property type="match status" value="1"/>
</dbReference>
<feature type="region of interest" description="Disordered" evidence="3">
    <location>
        <begin position="158"/>
        <end position="201"/>
    </location>
</feature>
<evidence type="ECO:0000259" key="4">
    <source>
        <dbReference type="PROSITE" id="PS50102"/>
    </source>
</evidence>
<accession>A0AAD5TDY5</accession>
<dbReference type="InterPro" id="IPR025715">
    <property type="entry name" value="FoP_C"/>
</dbReference>
<feature type="region of interest" description="Disordered" evidence="3">
    <location>
        <begin position="19"/>
        <end position="58"/>
    </location>
</feature>
<dbReference type="PANTHER" id="PTHR19965:SF35">
    <property type="entry name" value="RNA ANNEALING PROTEIN YRA1"/>
    <property type="match status" value="1"/>
</dbReference>
<dbReference type="AlphaFoldDB" id="A0AAD5TDY5"/>
<evidence type="ECO:0000256" key="3">
    <source>
        <dbReference type="SAM" id="MobiDB-lite"/>
    </source>
</evidence>
<dbReference type="GO" id="GO:0003729">
    <property type="term" value="F:mRNA binding"/>
    <property type="evidence" value="ECO:0007669"/>
    <property type="project" value="TreeGrafter"/>
</dbReference>
<proteinExistence type="predicted"/>
<evidence type="ECO:0000256" key="2">
    <source>
        <dbReference type="PROSITE-ProRule" id="PRU00176"/>
    </source>
</evidence>
<feature type="compositionally biased region" description="Basic and acidic residues" evidence="3">
    <location>
        <begin position="190"/>
        <end position="201"/>
    </location>
</feature>
<feature type="compositionally biased region" description="Gly residues" evidence="3">
    <location>
        <begin position="173"/>
        <end position="186"/>
    </location>
</feature>
<dbReference type="GO" id="GO:0005634">
    <property type="term" value="C:nucleus"/>
    <property type="evidence" value="ECO:0007669"/>
    <property type="project" value="TreeGrafter"/>
</dbReference>
<dbReference type="Proteomes" id="UP001212152">
    <property type="component" value="Unassembled WGS sequence"/>
</dbReference>
<feature type="compositionally biased region" description="Low complexity" evidence="3">
    <location>
        <begin position="162"/>
        <end position="172"/>
    </location>
</feature>
<dbReference type="PROSITE" id="PS50102">
    <property type="entry name" value="RRM"/>
    <property type="match status" value="1"/>
</dbReference>
<dbReference type="InterPro" id="IPR000504">
    <property type="entry name" value="RRM_dom"/>
</dbReference>
<name>A0AAD5TDY5_9FUNG</name>
<comment type="caution">
    <text evidence="5">The sequence shown here is derived from an EMBL/GenBank/DDBJ whole genome shotgun (WGS) entry which is preliminary data.</text>
</comment>
<evidence type="ECO:0000313" key="6">
    <source>
        <dbReference type="Proteomes" id="UP001212152"/>
    </source>
</evidence>
<dbReference type="Pfam" id="PF13865">
    <property type="entry name" value="FoP_duplication"/>
    <property type="match status" value="1"/>
</dbReference>
<protein>
    <recommendedName>
        <fullName evidence="4">RRM domain-containing protein</fullName>
    </recommendedName>
</protein>
<dbReference type="InterPro" id="IPR051229">
    <property type="entry name" value="ALYREF_mRNA_export"/>
</dbReference>
<reference evidence="5" key="1">
    <citation type="submission" date="2020-05" db="EMBL/GenBank/DDBJ databases">
        <title>Phylogenomic resolution of chytrid fungi.</title>
        <authorList>
            <person name="Stajich J.E."/>
            <person name="Amses K."/>
            <person name="Simmons R."/>
            <person name="Seto K."/>
            <person name="Myers J."/>
            <person name="Bonds A."/>
            <person name="Quandt C.A."/>
            <person name="Barry K."/>
            <person name="Liu P."/>
            <person name="Grigoriev I."/>
            <person name="Longcore J.E."/>
            <person name="James T.Y."/>
        </authorList>
    </citation>
    <scope>NUCLEOTIDE SEQUENCE</scope>
    <source>
        <strain evidence="5">JEL0379</strain>
    </source>
</reference>
<feature type="domain" description="RRM" evidence="4">
    <location>
        <begin position="67"/>
        <end position="144"/>
    </location>
</feature>
<evidence type="ECO:0000313" key="5">
    <source>
        <dbReference type="EMBL" id="KAJ3170027.1"/>
    </source>
</evidence>
<keyword evidence="6" id="KW-1185">Reference proteome</keyword>
<sequence>MSLNANGLLDMSLDQIIEAKPHRGGRRSGGGAARSSRRGNDSRARPYGGGVSPAARPAVSTAQAYTGEIIVSNLGRNVTEADVNELFSNIGPVKTATLNYNSSGHSKGVANVVFQKPGHAHAAIREYHNRHLDGKPMRIELLVKADAAPILSATPRRVAGTAPASRSAVRGSGAVGGGIRKGGARAGGRPPREKKVAKTQDELDAEMEAYMKDESTMDIDGPAQPAANGVNLNLANALA</sequence>
<dbReference type="InterPro" id="IPR012677">
    <property type="entry name" value="Nucleotide-bd_a/b_plait_sf"/>
</dbReference>
<dbReference type="SUPFAM" id="SSF54928">
    <property type="entry name" value="RNA-binding domain, RBD"/>
    <property type="match status" value="1"/>
</dbReference>
<dbReference type="SMART" id="SM01218">
    <property type="entry name" value="FoP_duplication"/>
    <property type="match status" value="1"/>
</dbReference>
<dbReference type="Gene3D" id="3.30.70.330">
    <property type="match status" value="1"/>
</dbReference>
<dbReference type="GO" id="GO:0006406">
    <property type="term" value="P:mRNA export from nucleus"/>
    <property type="evidence" value="ECO:0007669"/>
    <property type="project" value="TreeGrafter"/>
</dbReference>
<dbReference type="PANTHER" id="PTHR19965">
    <property type="entry name" value="RNA AND EXPORT FACTOR BINDING PROTEIN"/>
    <property type="match status" value="1"/>
</dbReference>
<gene>
    <name evidence="5" type="ORF">HDU87_000493</name>
</gene>
<dbReference type="InterPro" id="IPR035979">
    <property type="entry name" value="RBD_domain_sf"/>
</dbReference>
<organism evidence="5 6">
    <name type="scientific">Geranomyces variabilis</name>
    <dbReference type="NCBI Taxonomy" id="109894"/>
    <lineage>
        <taxon>Eukaryota</taxon>
        <taxon>Fungi</taxon>
        <taxon>Fungi incertae sedis</taxon>
        <taxon>Chytridiomycota</taxon>
        <taxon>Chytridiomycota incertae sedis</taxon>
        <taxon>Chytridiomycetes</taxon>
        <taxon>Spizellomycetales</taxon>
        <taxon>Powellomycetaceae</taxon>
        <taxon>Geranomyces</taxon>
    </lineage>
</organism>
<dbReference type="SMART" id="SM00360">
    <property type="entry name" value="RRM"/>
    <property type="match status" value="1"/>
</dbReference>
<dbReference type="CDD" id="cd12418">
    <property type="entry name" value="RRM_Aly_REF_like"/>
    <property type="match status" value="1"/>
</dbReference>